<dbReference type="PANTHER" id="PTHR10459">
    <property type="entry name" value="DNA LIGASE"/>
    <property type="match status" value="1"/>
</dbReference>
<dbReference type="SUPFAM" id="SSF56399">
    <property type="entry name" value="ADP-ribosylation"/>
    <property type="match status" value="1"/>
</dbReference>
<evidence type="ECO:0000256" key="4">
    <source>
        <dbReference type="ARBA" id="ARBA00033987"/>
    </source>
</evidence>
<feature type="non-terminal residue" evidence="7">
    <location>
        <position position="285"/>
    </location>
</feature>
<evidence type="ECO:0000256" key="3">
    <source>
        <dbReference type="ARBA" id="ARBA00023027"/>
    </source>
</evidence>
<dbReference type="Pfam" id="PF00644">
    <property type="entry name" value="PARP"/>
    <property type="match status" value="1"/>
</dbReference>
<reference evidence="7 8" key="1">
    <citation type="submission" date="2024-11" db="EMBL/GenBank/DDBJ databases">
        <title>Adaptive evolution of stress response genes in parasites aligns with host niche diversity.</title>
        <authorList>
            <person name="Hahn C."/>
            <person name="Resl P."/>
        </authorList>
    </citation>
    <scope>NUCLEOTIDE SEQUENCE [LARGE SCALE GENOMIC DNA]</scope>
    <source>
        <strain evidence="7">EGGRZ-B1_66</strain>
        <tissue evidence="7">Body</tissue>
    </source>
</reference>
<comment type="catalytic activity">
    <reaction evidence="4">
        <text>NAD(+) + (ADP-D-ribosyl)n-acceptor = nicotinamide + (ADP-D-ribosyl)n+1-acceptor + H(+).</text>
        <dbReference type="EC" id="2.4.2.30"/>
    </reaction>
</comment>
<proteinExistence type="predicted"/>
<dbReference type="Proteomes" id="UP001626550">
    <property type="component" value="Unassembled WGS sequence"/>
</dbReference>
<comment type="caution">
    <text evidence="7">The sequence shown here is derived from an EMBL/GenBank/DDBJ whole genome shotgun (WGS) entry which is preliminary data.</text>
</comment>
<organism evidence="7 8">
    <name type="scientific">Cichlidogyrus casuarinus</name>
    <dbReference type="NCBI Taxonomy" id="1844966"/>
    <lineage>
        <taxon>Eukaryota</taxon>
        <taxon>Metazoa</taxon>
        <taxon>Spiralia</taxon>
        <taxon>Lophotrochozoa</taxon>
        <taxon>Platyhelminthes</taxon>
        <taxon>Monogenea</taxon>
        <taxon>Monopisthocotylea</taxon>
        <taxon>Dactylogyridea</taxon>
        <taxon>Ancyrocephalidae</taxon>
        <taxon>Cichlidogyrus</taxon>
    </lineage>
</organism>
<keyword evidence="1 5" id="KW-0328">Glycosyltransferase</keyword>
<dbReference type="EC" id="2.4.2.-" evidence="5"/>
<evidence type="ECO:0000259" key="6">
    <source>
        <dbReference type="PROSITE" id="PS51059"/>
    </source>
</evidence>
<protein>
    <recommendedName>
        <fullName evidence="5">Poly [ADP-ribose] polymerase</fullName>
        <shortName evidence="5">PARP</shortName>
        <ecNumber evidence="5">2.4.2.-</ecNumber>
    </recommendedName>
</protein>
<dbReference type="InterPro" id="IPR012317">
    <property type="entry name" value="Poly(ADP-ribose)pol_cat_dom"/>
</dbReference>
<dbReference type="SUPFAM" id="SSF47587">
    <property type="entry name" value="Domain of poly(ADP-ribose) polymerase"/>
    <property type="match status" value="1"/>
</dbReference>
<keyword evidence="3 5" id="KW-0520">NAD</keyword>
<keyword evidence="2 5" id="KW-0808">Transferase</keyword>
<keyword evidence="8" id="KW-1185">Reference proteome</keyword>
<feature type="domain" description="PARP catalytic" evidence="6">
    <location>
        <begin position="86"/>
        <end position="285"/>
    </location>
</feature>
<dbReference type="GO" id="GO:0003950">
    <property type="term" value="F:NAD+ poly-ADP-ribosyltransferase activity"/>
    <property type="evidence" value="ECO:0007669"/>
    <property type="project" value="UniProtKB-UniRule"/>
</dbReference>
<evidence type="ECO:0000256" key="5">
    <source>
        <dbReference type="RuleBase" id="RU362114"/>
    </source>
</evidence>
<dbReference type="Gene3D" id="3.90.228.10">
    <property type="match status" value="1"/>
</dbReference>
<dbReference type="AlphaFoldDB" id="A0ABD2PVH5"/>
<name>A0ABD2PVH5_9PLAT</name>
<gene>
    <name evidence="7" type="ORF">Ciccas_010370</name>
</gene>
<dbReference type="InterPro" id="IPR036616">
    <property type="entry name" value="Poly(ADP-ribose)pol_reg_dom_sf"/>
</dbReference>
<evidence type="ECO:0000313" key="8">
    <source>
        <dbReference type="Proteomes" id="UP001626550"/>
    </source>
</evidence>
<sequence length="285" mass="31911">MTLCFQSSLNSYPNLKKRFPISQGRSSESNPPNPFDWKRIDEGLLILQKLDICSDSKQMQNLSNRYHVVIPYSGDTRDRPTINNQNEMATALRHLNGCAELLSTNQSLPNKITSRRLGDGDRAIEVIKEFVSHFSHPGHGFRIQVDAVSELTTKKQPLRGSDLRLLFHGTESNAVLSIIENGFFVPQTNDGMFGKGIYFTDVSTKAAQYCYSESSTHGQPGYLLLCEVALGESQSVYKADKSKLAKDYDSRTCIGQYQPNEEGFDYLGNAAYPKGSQLIKKYSDD</sequence>
<evidence type="ECO:0000256" key="2">
    <source>
        <dbReference type="ARBA" id="ARBA00022679"/>
    </source>
</evidence>
<accession>A0ABD2PVH5</accession>
<dbReference type="PANTHER" id="PTHR10459:SF60">
    <property type="entry name" value="POLY [ADP-RIBOSE] POLYMERASE 2"/>
    <property type="match status" value="1"/>
</dbReference>
<dbReference type="InterPro" id="IPR050800">
    <property type="entry name" value="ARTD/PARP"/>
</dbReference>
<evidence type="ECO:0000256" key="1">
    <source>
        <dbReference type="ARBA" id="ARBA00022676"/>
    </source>
</evidence>
<dbReference type="EMBL" id="JBJKFK010002474">
    <property type="protein sequence ID" value="KAL3311058.1"/>
    <property type="molecule type" value="Genomic_DNA"/>
</dbReference>
<evidence type="ECO:0000313" key="7">
    <source>
        <dbReference type="EMBL" id="KAL3311058.1"/>
    </source>
</evidence>
<dbReference type="PROSITE" id="PS51059">
    <property type="entry name" value="PARP_CATALYTIC"/>
    <property type="match status" value="1"/>
</dbReference>